<sequence>MLTLSALILVFSVHRLHATHVSDLTKDPETFYLSYGKNGSTCFKEDPCHSLDKALKSDFSRFVKTIALDTATLYDVCPFDSKNFASGSIALMDGSLFGSGCIIVRGTPSKTMTLTIYLLEIGSTRRTETAGKVPYIFCVEQYGIIDADSIFIRPIDNPYRLLKTFTLNGRCAIWNGKNAVFYSKRGDLQVTRLVNTDETLGDFHLENPVLLAWVGMSCLSCPTGQPKRGGQFG</sequence>
<accession>A0ABQ9WP67</accession>
<evidence type="ECO:0000313" key="3">
    <source>
        <dbReference type="Proteomes" id="UP001281761"/>
    </source>
</evidence>
<reference evidence="2 3" key="1">
    <citation type="journal article" date="2022" name="bioRxiv">
        <title>Genomics of Preaxostyla Flagellates Illuminates Evolutionary Transitions and the Path Towards Mitochondrial Loss.</title>
        <authorList>
            <person name="Novak L.V.F."/>
            <person name="Treitli S.C."/>
            <person name="Pyrih J."/>
            <person name="Halakuc P."/>
            <person name="Pipaliya S.V."/>
            <person name="Vacek V."/>
            <person name="Brzon O."/>
            <person name="Soukal P."/>
            <person name="Eme L."/>
            <person name="Dacks J.B."/>
            <person name="Karnkowska A."/>
            <person name="Elias M."/>
            <person name="Hampl V."/>
        </authorList>
    </citation>
    <scope>NUCLEOTIDE SEQUENCE [LARGE SCALE GENOMIC DNA]</scope>
    <source>
        <strain evidence="2">NAU3</strain>
        <tissue evidence="2">Gut</tissue>
    </source>
</reference>
<feature type="chain" id="PRO_5046342446" evidence="1">
    <location>
        <begin position="19"/>
        <end position="233"/>
    </location>
</feature>
<dbReference type="EMBL" id="JARBJD010000543">
    <property type="protein sequence ID" value="KAK2941143.1"/>
    <property type="molecule type" value="Genomic_DNA"/>
</dbReference>
<feature type="signal peptide" evidence="1">
    <location>
        <begin position="1"/>
        <end position="18"/>
    </location>
</feature>
<dbReference type="Proteomes" id="UP001281761">
    <property type="component" value="Unassembled WGS sequence"/>
</dbReference>
<comment type="caution">
    <text evidence="2">The sequence shown here is derived from an EMBL/GenBank/DDBJ whole genome shotgun (WGS) entry which is preliminary data.</text>
</comment>
<gene>
    <name evidence="2" type="ORF">BLNAU_23937</name>
</gene>
<protein>
    <submittedName>
        <fullName evidence="2">Uncharacterized protein</fullName>
    </submittedName>
</protein>
<evidence type="ECO:0000256" key="1">
    <source>
        <dbReference type="SAM" id="SignalP"/>
    </source>
</evidence>
<evidence type="ECO:0000313" key="2">
    <source>
        <dbReference type="EMBL" id="KAK2941143.1"/>
    </source>
</evidence>
<proteinExistence type="predicted"/>
<name>A0ABQ9WP67_9EUKA</name>
<organism evidence="2 3">
    <name type="scientific">Blattamonas nauphoetae</name>
    <dbReference type="NCBI Taxonomy" id="2049346"/>
    <lineage>
        <taxon>Eukaryota</taxon>
        <taxon>Metamonada</taxon>
        <taxon>Preaxostyla</taxon>
        <taxon>Oxymonadida</taxon>
        <taxon>Blattamonas</taxon>
    </lineage>
</organism>
<keyword evidence="3" id="KW-1185">Reference proteome</keyword>
<keyword evidence="1" id="KW-0732">Signal</keyword>